<organism evidence="1 2">
    <name type="scientific">Actinoplanes couchii</name>
    <dbReference type="NCBI Taxonomy" id="403638"/>
    <lineage>
        <taxon>Bacteria</taxon>
        <taxon>Bacillati</taxon>
        <taxon>Actinomycetota</taxon>
        <taxon>Actinomycetes</taxon>
        <taxon>Micromonosporales</taxon>
        <taxon>Micromonosporaceae</taxon>
        <taxon>Actinoplanes</taxon>
    </lineage>
</organism>
<name>A0ABQ3XDW7_9ACTN</name>
<evidence type="ECO:0000313" key="1">
    <source>
        <dbReference type="EMBL" id="GID56691.1"/>
    </source>
</evidence>
<protein>
    <submittedName>
        <fullName evidence="1">Uncharacterized protein</fullName>
    </submittedName>
</protein>
<dbReference type="EMBL" id="BOMG01000061">
    <property type="protein sequence ID" value="GID56691.1"/>
    <property type="molecule type" value="Genomic_DNA"/>
</dbReference>
<evidence type="ECO:0000313" key="2">
    <source>
        <dbReference type="Proteomes" id="UP000612282"/>
    </source>
</evidence>
<sequence>MEVVVQAPEVTWEQIVATIRVSYIDVYGCTAGHAIAGNPAARPGRAVDVSTLRDVTSVSVCRYDLAEGVLLSGWRLDGDDAARAVRGIAAVPVGGETDRPGDCDAEYAYGEDAVVLRVRSSAGESDVLLRYAGCVGNGFDDGVHRRALGRAWEPFTIGPTRVLALEADVPPSASTTPQPGSS</sequence>
<dbReference type="Proteomes" id="UP000612282">
    <property type="component" value="Unassembled WGS sequence"/>
</dbReference>
<reference evidence="1 2" key="1">
    <citation type="submission" date="2021-01" db="EMBL/GenBank/DDBJ databases">
        <title>Whole genome shotgun sequence of Actinoplanes couchii NBRC 106145.</title>
        <authorList>
            <person name="Komaki H."/>
            <person name="Tamura T."/>
        </authorList>
    </citation>
    <scope>NUCLEOTIDE SEQUENCE [LARGE SCALE GENOMIC DNA]</scope>
    <source>
        <strain evidence="1 2">NBRC 106145</strain>
    </source>
</reference>
<gene>
    <name evidence="1" type="ORF">Aco03nite_050950</name>
</gene>
<dbReference type="RefSeq" id="WP_203798576.1">
    <property type="nucleotide sequence ID" value="NZ_BAAAQE010000018.1"/>
</dbReference>
<accession>A0ABQ3XDW7</accession>
<keyword evidence="2" id="KW-1185">Reference proteome</keyword>
<proteinExistence type="predicted"/>
<comment type="caution">
    <text evidence="1">The sequence shown here is derived from an EMBL/GenBank/DDBJ whole genome shotgun (WGS) entry which is preliminary data.</text>
</comment>